<gene>
    <name evidence="2" type="ORF">NDU88_002027</name>
</gene>
<protein>
    <submittedName>
        <fullName evidence="2">Uncharacterized protein</fullName>
    </submittedName>
</protein>
<organism evidence="2 3">
    <name type="scientific">Pleurodeles waltl</name>
    <name type="common">Iberian ribbed newt</name>
    <dbReference type="NCBI Taxonomy" id="8319"/>
    <lineage>
        <taxon>Eukaryota</taxon>
        <taxon>Metazoa</taxon>
        <taxon>Chordata</taxon>
        <taxon>Craniata</taxon>
        <taxon>Vertebrata</taxon>
        <taxon>Euteleostomi</taxon>
        <taxon>Amphibia</taxon>
        <taxon>Batrachia</taxon>
        <taxon>Caudata</taxon>
        <taxon>Salamandroidea</taxon>
        <taxon>Salamandridae</taxon>
        <taxon>Pleurodelinae</taxon>
        <taxon>Pleurodeles</taxon>
    </lineage>
</organism>
<accession>A0AAV7NFX7</accession>
<evidence type="ECO:0000256" key="1">
    <source>
        <dbReference type="SAM" id="MobiDB-lite"/>
    </source>
</evidence>
<evidence type="ECO:0000313" key="2">
    <source>
        <dbReference type="EMBL" id="KAJ1113785.1"/>
    </source>
</evidence>
<dbReference type="EMBL" id="JANPWB010000012">
    <property type="protein sequence ID" value="KAJ1113785.1"/>
    <property type="molecule type" value="Genomic_DNA"/>
</dbReference>
<keyword evidence="3" id="KW-1185">Reference proteome</keyword>
<comment type="caution">
    <text evidence="2">The sequence shown here is derived from an EMBL/GenBank/DDBJ whole genome shotgun (WGS) entry which is preliminary data.</text>
</comment>
<proteinExistence type="predicted"/>
<feature type="compositionally biased region" description="Basic and acidic residues" evidence="1">
    <location>
        <begin position="93"/>
        <end position="104"/>
    </location>
</feature>
<sequence>MTHMTLIAMKHPLALREITRCDGLDAVRPYSDFTCADTATGGPRQPSLPLRDWLDVCKRRDVRKLKSPLSEFSVSGVYEEGVGGDQGPGKSHQTKETDDNHTDIGSRGWSQRSPRRQAEHSYLGGDGGERTPAILKPRDREDELLQPATLLEKRGSTGAWDHEPEPE</sequence>
<feature type="region of interest" description="Disordered" evidence="1">
    <location>
        <begin position="73"/>
        <end position="167"/>
    </location>
</feature>
<evidence type="ECO:0000313" key="3">
    <source>
        <dbReference type="Proteomes" id="UP001066276"/>
    </source>
</evidence>
<dbReference type="Proteomes" id="UP001066276">
    <property type="component" value="Chromosome 8"/>
</dbReference>
<reference evidence="2" key="1">
    <citation type="journal article" date="2022" name="bioRxiv">
        <title>Sequencing and chromosome-scale assembly of the giantPleurodeles waltlgenome.</title>
        <authorList>
            <person name="Brown T."/>
            <person name="Elewa A."/>
            <person name="Iarovenko S."/>
            <person name="Subramanian E."/>
            <person name="Araus A.J."/>
            <person name="Petzold A."/>
            <person name="Susuki M."/>
            <person name="Suzuki K.-i.T."/>
            <person name="Hayashi T."/>
            <person name="Toyoda A."/>
            <person name="Oliveira C."/>
            <person name="Osipova E."/>
            <person name="Leigh N.D."/>
            <person name="Simon A."/>
            <person name="Yun M.H."/>
        </authorList>
    </citation>
    <scope>NUCLEOTIDE SEQUENCE</scope>
    <source>
        <strain evidence="2">20211129_DDA</strain>
        <tissue evidence="2">Liver</tissue>
    </source>
</reference>
<dbReference type="AlphaFoldDB" id="A0AAV7NFX7"/>
<feature type="compositionally biased region" description="Basic and acidic residues" evidence="1">
    <location>
        <begin position="151"/>
        <end position="167"/>
    </location>
</feature>
<name>A0AAV7NFX7_PLEWA</name>